<feature type="transmembrane region" description="Helical" evidence="1">
    <location>
        <begin position="46"/>
        <end position="66"/>
    </location>
</feature>
<feature type="transmembrane region" description="Helical" evidence="1">
    <location>
        <begin position="20"/>
        <end position="39"/>
    </location>
</feature>
<organism evidence="2 3">
    <name type="scientific">Exaiptasia diaphana</name>
    <name type="common">Tropical sea anemone</name>
    <name type="synonym">Aiptasia pulchella</name>
    <dbReference type="NCBI Taxonomy" id="2652724"/>
    <lineage>
        <taxon>Eukaryota</taxon>
        <taxon>Metazoa</taxon>
        <taxon>Cnidaria</taxon>
        <taxon>Anthozoa</taxon>
        <taxon>Hexacorallia</taxon>
        <taxon>Actiniaria</taxon>
        <taxon>Aiptasiidae</taxon>
        <taxon>Exaiptasia</taxon>
    </lineage>
</organism>
<keyword evidence="1" id="KW-0812">Transmembrane</keyword>
<dbReference type="OrthoDB" id="5946061at2759"/>
<evidence type="ECO:0000313" key="3">
    <source>
        <dbReference type="Proteomes" id="UP000887567"/>
    </source>
</evidence>
<keyword evidence="1" id="KW-1133">Transmembrane helix</keyword>
<keyword evidence="3" id="KW-1185">Reference proteome</keyword>
<protein>
    <recommendedName>
        <fullName evidence="4">Transmembrane protein 72</fullName>
    </recommendedName>
</protein>
<evidence type="ECO:0008006" key="4">
    <source>
        <dbReference type="Google" id="ProtNLM"/>
    </source>
</evidence>
<dbReference type="RefSeq" id="XP_020911351.1">
    <property type="nucleotide sequence ID" value="XM_021055692.2"/>
</dbReference>
<feature type="transmembrane region" description="Helical" evidence="1">
    <location>
        <begin position="111"/>
        <end position="130"/>
    </location>
</feature>
<sequence length="150" mass="17703">MPNGEEIDRSFFCRHFTTFTRVLGVATSIALWWIGILLTDKADKRIAVYLLICAFVVSFLEVIFILDRCAICKEGHFGFTLWNFLKAIDTWKKFVLYGSLSIVCYLHPKEFWEAVIIGVFLDVLAIFYLMHTFRKKNERAVYRYRQLEIK</sequence>
<evidence type="ECO:0000313" key="2">
    <source>
        <dbReference type="EnsemblMetazoa" id="XP_020911351.1"/>
    </source>
</evidence>
<dbReference type="PANTHER" id="PTHR28474:SF1">
    <property type="entry name" value="TRANSMEMBRANE PROTEIN 72"/>
    <property type="match status" value="1"/>
</dbReference>
<dbReference type="GeneID" id="110249111"/>
<dbReference type="Proteomes" id="UP000887567">
    <property type="component" value="Unplaced"/>
</dbReference>
<dbReference type="KEGG" id="epa:110249111"/>
<dbReference type="InterPro" id="IPR032055">
    <property type="entry name" value="TMEM72"/>
</dbReference>
<reference evidence="2" key="1">
    <citation type="submission" date="2022-11" db="UniProtKB">
        <authorList>
            <consortium name="EnsemblMetazoa"/>
        </authorList>
    </citation>
    <scope>IDENTIFICATION</scope>
</reference>
<evidence type="ECO:0000256" key="1">
    <source>
        <dbReference type="SAM" id="Phobius"/>
    </source>
</evidence>
<proteinExistence type="predicted"/>
<accession>A0A913XYQ8</accession>
<dbReference type="AlphaFoldDB" id="A0A913XYQ8"/>
<dbReference type="OMA" id="YLHPKEF"/>
<dbReference type="Pfam" id="PF16054">
    <property type="entry name" value="TMEM72"/>
    <property type="match status" value="1"/>
</dbReference>
<dbReference type="PANTHER" id="PTHR28474">
    <property type="entry name" value="TRANSMEMBRANE PROTEIN 72"/>
    <property type="match status" value="1"/>
</dbReference>
<dbReference type="EnsemblMetazoa" id="XM_021055692.2">
    <property type="protein sequence ID" value="XP_020911351.1"/>
    <property type="gene ID" value="LOC110249111"/>
</dbReference>
<keyword evidence="1" id="KW-0472">Membrane</keyword>
<name>A0A913XYQ8_EXADI</name>